<comment type="caution">
    <text evidence="1">The sequence shown here is derived from an EMBL/GenBank/DDBJ whole genome shotgun (WGS) entry which is preliminary data.</text>
</comment>
<proteinExistence type="predicted"/>
<dbReference type="AlphaFoldDB" id="A0A930UET2"/>
<protein>
    <submittedName>
        <fullName evidence="1">Uncharacterized protein</fullName>
    </submittedName>
</protein>
<reference evidence="1" key="1">
    <citation type="submission" date="2020-10" db="EMBL/GenBank/DDBJ databases">
        <title>An improved Amphimedon queenslandica hologenome assembly reveals how three proteobacterial symbionts can extend the metabolic phenotypic of their marine sponge host.</title>
        <authorList>
            <person name="Degnan B."/>
            <person name="Degnan S."/>
            <person name="Xiang X."/>
        </authorList>
    </citation>
    <scope>NUCLEOTIDE SEQUENCE</scope>
    <source>
        <strain evidence="1">AqS2</strain>
    </source>
</reference>
<keyword evidence="2" id="KW-1185">Reference proteome</keyword>
<accession>A0A930UET2</accession>
<dbReference type="Proteomes" id="UP000604381">
    <property type="component" value="Unassembled WGS sequence"/>
</dbReference>
<evidence type="ECO:0000313" key="1">
    <source>
        <dbReference type="EMBL" id="MBF2735102.1"/>
    </source>
</evidence>
<sequence>MRRLNCIAPLRQYDEDEAAGLVANLKPAPLGRRVRSDGFFYGLPFK</sequence>
<evidence type="ECO:0000313" key="2">
    <source>
        <dbReference type="Proteomes" id="UP000604381"/>
    </source>
</evidence>
<gene>
    <name evidence="1" type="ORF">ISN26_03320</name>
</gene>
<name>A0A930UET2_9GAMM</name>
<dbReference type="EMBL" id="JADHEI010000033">
    <property type="protein sequence ID" value="MBF2735102.1"/>
    <property type="molecule type" value="Genomic_DNA"/>
</dbReference>
<organism evidence="1 2">
    <name type="scientific">Candidatus Amphirhobacter heronislandensis</name>
    <dbReference type="NCBI Taxonomy" id="1732024"/>
    <lineage>
        <taxon>Bacteria</taxon>
        <taxon>Pseudomonadati</taxon>
        <taxon>Pseudomonadota</taxon>
        <taxon>Gammaproteobacteria</taxon>
        <taxon>Candidatus Tethybacterales</taxon>
        <taxon>Candidatus Tethybacteraceae</taxon>
        <taxon>Candidatus Amphirhobacter</taxon>
    </lineage>
</organism>